<sequence length="228" mass="25180">MAAENPVDATVADVMAELAALEDPRARAVNEKHGDDHGVNLGKLRAVAKRLKTQQELAARLWETDDTAARLLALLICRPKAFGRDDLDRMLREARAPKVHDWLVNYVVKKSPHAEELRVAWSADPDPVVASAGWALTTERVGKKPEGLDLPGLLDVIEAEMKDAPDRLQWAMNHCLAQIGIDHPHLRARAVGIGERLEVLKDYPTSPGCTSPYAPDWIAEMVRRQDAG</sequence>
<proteinExistence type="predicted"/>
<evidence type="ECO:0000313" key="2">
    <source>
        <dbReference type="Proteomes" id="UP000469670"/>
    </source>
</evidence>
<dbReference type="Proteomes" id="UP000469670">
    <property type="component" value="Unassembled WGS sequence"/>
</dbReference>
<dbReference type="InterPro" id="IPR016024">
    <property type="entry name" value="ARM-type_fold"/>
</dbReference>
<dbReference type="PANTHER" id="PTHR41291:SF1">
    <property type="entry name" value="DNA ALKYLATION REPAIR PROTEIN"/>
    <property type="match status" value="1"/>
</dbReference>
<dbReference type="PANTHER" id="PTHR41291">
    <property type="entry name" value="DNA ALKYLATION REPAIR PROTEIN"/>
    <property type="match status" value="1"/>
</dbReference>
<dbReference type="Gene3D" id="1.25.10.90">
    <property type="match status" value="1"/>
</dbReference>
<evidence type="ECO:0000313" key="1">
    <source>
        <dbReference type="EMBL" id="NEC24330.1"/>
    </source>
</evidence>
<accession>A0A7K3SA12</accession>
<dbReference type="Pfam" id="PF08713">
    <property type="entry name" value="DNA_alkylation"/>
    <property type="match status" value="1"/>
</dbReference>
<dbReference type="EMBL" id="JAAGMP010001766">
    <property type="protein sequence ID" value="NEC24330.1"/>
    <property type="molecule type" value="Genomic_DNA"/>
</dbReference>
<reference evidence="1 2" key="1">
    <citation type="submission" date="2020-01" db="EMBL/GenBank/DDBJ databases">
        <title>Insect and environment-associated Actinomycetes.</title>
        <authorList>
            <person name="Currrie C."/>
            <person name="Chevrette M."/>
            <person name="Carlson C."/>
            <person name="Stubbendieck R."/>
            <person name="Wendt-Pienkowski E."/>
        </authorList>
    </citation>
    <scope>NUCLEOTIDE SEQUENCE [LARGE SCALE GENOMIC DNA]</scope>
    <source>
        <strain evidence="1 2">SID7590</strain>
    </source>
</reference>
<dbReference type="AlphaFoldDB" id="A0A7K3SA12"/>
<dbReference type="RefSeq" id="WP_164208851.1">
    <property type="nucleotide sequence ID" value="NZ_JAAGMP010001766.1"/>
</dbReference>
<dbReference type="CDD" id="cd06561">
    <property type="entry name" value="AlkD_like"/>
    <property type="match status" value="1"/>
</dbReference>
<protein>
    <submittedName>
        <fullName evidence="1">DNA alkylation repair protein</fullName>
    </submittedName>
</protein>
<comment type="caution">
    <text evidence="1">The sequence shown here is derived from an EMBL/GenBank/DDBJ whole genome shotgun (WGS) entry which is preliminary data.</text>
</comment>
<name>A0A7K3SA12_9ACTN</name>
<dbReference type="InterPro" id="IPR014825">
    <property type="entry name" value="DNA_alkylation"/>
</dbReference>
<organism evidence="1 2">
    <name type="scientific">Streptomyces parvus</name>
    <dbReference type="NCBI Taxonomy" id="66428"/>
    <lineage>
        <taxon>Bacteria</taxon>
        <taxon>Bacillati</taxon>
        <taxon>Actinomycetota</taxon>
        <taxon>Actinomycetes</taxon>
        <taxon>Kitasatosporales</taxon>
        <taxon>Streptomycetaceae</taxon>
        <taxon>Streptomyces</taxon>
    </lineage>
</organism>
<dbReference type="SUPFAM" id="SSF48371">
    <property type="entry name" value="ARM repeat"/>
    <property type="match status" value="1"/>
</dbReference>
<gene>
    <name evidence="1" type="ORF">G3I50_39680</name>
</gene>